<dbReference type="EMBL" id="ML977010">
    <property type="protein sequence ID" value="KAF1952580.1"/>
    <property type="molecule type" value="Genomic_DNA"/>
</dbReference>
<dbReference type="AlphaFoldDB" id="A0A6A5TKZ5"/>
<reference evidence="1" key="1">
    <citation type="journal article" date="2020" name="Stud. Mycol.">
        <title>101 Dothideomycetes genomes: a test case for predicting lifestyles and emergence of pathogens.</title>
        <authorList>
            <person name="Haridas S."/>
            <person name="Albert R."/>
            <person name="Binder M."/>
            <person name="Bloem J."/>
            <person name="Labutti K."/>
            <person name="Salamov A."/>
            <person name="Andreopoulos B."/>
            <person name="Baker S."/>
            <person name="Barry K."/>
            <person name="Bills G."/>
            <person name="Bluhm B."/>
            <person name="Cannon C."/>
            <person name="Castanera R."/>
            <person name="Culley D."/>
            <person name="Daum C."/>
            <person name="Ezra D."/>
            <person name="Gonzalez J."/>
            <person name="Henrissat B."/>
            <person name="Kuo A."/>
            <person name="Liang C."/>
            <person name="Lipzen A."/>
            <person name="Lutzoni F."/>
            <person name="Magnuson J."/>
            <person name="Mondo S."/>
            <person name="Nolan M."/>
            <person name="Ohm R."/>
            <person name="Pangilinan J."/>
            <person name="Park H.-J."/>
            <person name="Ramirez L."/>
            <person name="Alfaro M."/>
            <person name="Sun H."/>
            <person name="Tritt A."/>
            <person name="Yoshinaga Y."/>
            <person name="Zwiers L.-H."/>
            <person name="Turgeon B."/>
            <person name="Goodwin S."/>
            <person name="Spatafora J."/>
            <person name="Crous P."/>
            <person name="Grigoriev I."/>
        </authorList>
    </citation>
    <scope>NUCLEOTIDE SEQUENCE</scope>
    <source>
        <strain evidence="1">CBS 675.92</strain>
    </source>
</reference>
<protein>
    <submittedName>
        <fullName evidence="1">Uncharacterized protein</fullName>
    </submittedName>
</protein>
<keyword evidence="2" id="KW-1185">Reference proteome</keyword>
<sequence length="141" mass="16012">MRSRRDTGLGRLARVGEQLAGGDLRGLLSVLSIVATVLMLMPCSSETGEERRGWASGEWLVCVRMRVREGCDFFVEDERSCLARVHARLCRDEDPGHRRHPTFHTPALACSRLHVQFISLQTPNFPSLPETHTTYFQLYNN</sequence>
<proteinExistence type="predicted"/>
<evidence type="ECO:0000313" key="2">
    <source>
        <dbReference type="Proteomes" id="UP000800035"/>
    </source>
</evidence>
<name>A0A6A5TKZ5_9PLEO</name>
<accession>A0A6A5TKZ5</accession>
<evidence type="ECO:0000313" key="1">
    <source>
        <dbReference type="EMBL" id="KAF1952580.1"/>
    </source>
</evidence>
<dbReference type="Proteomes" id="UP000800035">
    <property type="component" value="Unassembled WGS sequence"/>
</dbReference>
<organism evidence="1 2">
    <name type="scientific">Byssothecium circinans</name>
    <dbReference type="NCBI Taxonomy" id="147558"/>
    <lineage>
        <taxon>Eukaryota</taxon>
        <taxon>Fungi</taxon>
        <taxon>Dikarya</taxon>
        <taxon>Ascomycota</taxon>
        <taxon>Pezizomycotina</taxon>
        <taxon>Dothideomycetes</taxon>
        <taxon>Pleosporomycetidae</taxon>
        <taxon>Pleosporales</taxon>
        <taxon>Massarineae</taxon>
        <taxon>Massarinaceae</taxon>
        <taxon>Byssothecium</taxon>
    </lineage>
</organism>
<gene>
    <name evidence="1" type="ORF">CC80DRAFT_176996</name>
</gene>